<dbReference type="InterPro" id="IPR051120">
    <property type="entry name" value="ABC_AA/LPS_Transport"/>
</dbReference>
<reference evidence="6" key="1">
    <citation type="submission" date="2011-12" db="EMBL/GenBank/DDBJ databases">
        <title>The complete genome of chromosome of Sulfobacillus acidophilus DSM 10332.</title>
        <authorList>
            <person name="Lucas S."/>
            <person name="Han J."/>
            <person name="Lapidus A."/>
            <person name="Bruce D."/>
            <person name="Goodwin L."/>
            <person name="Pitluck S."/>
            <person name="Peters L."/>
            <person name="Kyrpides N."/>
            <person name="Mavromatis K."/>
            <person name="Ivanova N."/>
            <person name="Mikhailova N."/>
            <person name="Chertkov O."/>
            <person name="Saunders E."/>
            <person name="Detter J.C."/>
            <person name="Tapia R."/>
            <person name="Han C."/>
            <person name="Land M."/>
            <person name="Hauser L."/>
            <person name="Markowitz V."/>
            <person name="Cheng J.-F."/>
            <person name="Hugenholtz P."/>
            <person name="Woyke T."/>
            <person name="Wu D."/>
            <person name="Pukall R."/>
            <person name="Gehrich-Schroeter G."/>
            <person name="Schneider S."/>
            <person name="Klenk H.-P."/>
            <person name="Eisen J.A."/>
        </authorList>
    </citation>
    <scope>NUCLEOTIDE SEQUENCE [LARGE SCALE GENOMIC DNA]</scope>
    <source>
        <strain evidence="6">ATCC 700253 / DSM 10332 / NAL</strain>
    </source>
</reference>
<dbReference type="InterPro" id="IPR003593">
    <property type="entry name" value="AAA+_ATPase"/>
</dbReference>
<name>G8TSH5_SULAD</name>
<dbReference type="EMBL" id="CP003179">
    <property type="protein sequence ID" value="AEW06667.1"/>
    <property type="molecule type" value="Genomic_DNA"/>
</dbReference>
<dbReference type="PROSITE" id="PS50893">
    <property type="entry name" value="ABC_TRANSPORTER_2"/>
    <property type="match status" value="1"/>
</dbReference>
<keyword evidence="2" id="KW-0547">Nucleotide-binding</keyword>
<dbReference type="InterPro" id="IPR003439">
    <property type="entry name" value="ABC_transporter-like_ATP-bd"/>
</dbReference>
<dbReference type="STRING" id="679936.Sulac_3221"/>
<keyword evidence="3 5" id="KW-0067">ATP-binding</keyword>
<gene>
    <name evidence="5" type="ordered locus">Sulac_3221</name>
</gene>
<dbReference type="InterPro" id="IPR032823">
    <property type="entry name" value="BCA_ABC_TP_C"/>
</dbReference>
<dbReference type="Gene3D" id="3.40.50.300">
    <property type="entry name" value="P-loop containing nucleotide triphosphate hydrolases"/>
    <property type="match status" value="1"/>
</dbReference>
<organism evidence="5 6">
    <name type="scientific">Sulfobacillus acidophilus (strain ATCC 700253 / DSM 10332 / NAL)</name>
    <dbReference type="NCBI Taxonomy" id="679936"/>
    <lineage>
        <taxon>Bacteria</taxon>
        <taxon>Bacillati</taxon>
        <taxon>Bacillota</taxon>
        <taxon>Clostridia</taxon>
        <taxon>Eubacteriales</taxon>
        <taxon>Clostridiales Family XVII. Incertae Sedis</taxon>
        <taxon>Sulfobacillus</taxon>
    </lineage>
</organism>
<evidence type="ECO:0000256" key="1">
    <source>
        <dbReference type="ARBA" id="ARBA00022448"/>
    </source>
</evidence>
<dbReference type="Pfam" id="PF00005">
    <property type="entry name" value="ABC_tran"/>
    <property type="match status" value="1"/>
</dbReference>
<dbReference type="HOGENOM" id="CLU_000604_1_2_9"/>
<dbReference type="CDD" id="cd03219">
    <property type="entry name" value="ABC_Mj1267_LivG_branched"/>
    <property type="match status" value="1"/>
</dbReference>
<evidence type="ECO:0000313" key="5">
    <source>
        <dbReference type="EMBL" id="AEW06667.1"/>
    </source>
</evidence>
<dbReference type="AlphaFoldDB" id="G8TSH5"/>
<evidence type="ECO:0000313" key="6">
    <source>
        <dbReference type="Proteomes" id="UP000005439"/>
    </source>
</evidence>
<dbReference type="InterPro" id="IPR027417">
    <property type="entry name" value="P-loop_NTPase"/>
</dbReference>
<dbReference type="Pfam" id="PF12399">
    <property type="entry name" value="BCA_ABC_TP_C"/>
    <property type="match status" value="1"/>
</dbReference>
<dbReference type="SMART" id="SM00382">
    <property type="entry name" value="AAA"/>
    <property type="match status" value="1"/>
</dbReference>
<keyword evidence="5" id="KW-0378">Hydrolase</keyword>
<keyword evidence="1" id="KW-0813">Transport</keyword>
<dbReference type="EC" id="3.6.3.17" evidence="5"/>
<dbReference type="PATRIC" id="fig|679936.5.peg.3330"/>
<dbReference type="SUPFAM" id="SSF52540">
    <property type="entry name" value="P-loop containing nucleoside triphosphate hydrolases"/>
    <property type="match status" value="1"/>
</dbReference>
<sequence>MLSVERVSVVFGGVQALTDVSFEVAPGEIWGIIGPNGAGKTTLFNVLSGLIAVNRGRIRFAERDITQWPSYRRALAGMSRTLQTPQVFDQITVHDNVMAALLSRMPGRLLAAAVRWPATWRAERQAVREAAILLQNSLLGSEIGTVAGDLSFGHQRVLEIYRAWAMNPQVILLDEPLSGLTESERQVVLQLVKQMAAEGRAVLWVEHHLPSVLEVAHRILVLADGQVVAVGEPAQIQQNETVRRVYLGEESPRVVSDR</sequence>
<evidence type="ECO:0000256" key="3">
    <source>
        <dbReference type="ARBA" id="ARBA00022840"/>
    </source>
</evidence>
<dbReference type="GO" id="GO:0016887">
    <property type="term" value="F:ATP hydrolysis activity"/>
    <property type="evidence" value="ECO:0007669"/>
    <property type="project" value="InterPro"/>
</dbReference>
<evidence type="ECO:0000256" key="2">
    <source>
        <dbReference type="ARBA" id="ARBA00022741"/>
    </source>
</evidence>
<dbReference type="KEGG" id="sap:Sulac_3221"/>
<keyword evidence="6" id="KW-1185">Reference proteome</keyword>
<proteinExistence type="predicted"/>
<reference evidence="5 6" key="2">
    <citation type="journal article" date="2012" name="Stand. Genomic Sci.">
        <title>Complete genome sequence of the moderately thermophilic mineral-sulfide-oxidizing firmicute Sulfobacillus acidophilus type strain (NAL(T)).</title>
        <authorList>
            <person name="Anderson I."/>
            <person name="Chertkov O."/>
            <person name="Chen A."/>
            <person name="Saunders E."/>
            <person name="Lapidus A."/>
            <person name="Nolan M."/>
            <person name="Lucas S."/>
            <person name="Hammon N."/>
            <person name="Deshpande S."/>
            <person name="Cheng J.F."/>
            <person name="Han C."/>
            <person name="Tapia R."/>
            <person name="Goodwin L.A."/>
            <person name="Pitluck S."/>
            <person name="Liolios K."/>
            <person name="Pagani I."/>
            <person name="Ivanova N."/>
            <person name="Mikhailova N."/>
            <person name="Pati A."/>
            <person name="Palaniappan K."/>
            <person name="Land M."/>
            <person name="Pan C."/>
            <person name="Rohde M."/>
            <person name="Pukall R."/>
            <person name="Goker M."/>
            <person name="Detter J.C."/>
            <person name="Woyke T."/>
            <person name="Bristow J."/>
            <person name="Eisen J.A."/>
            <person name="Markowitz V."/>
            <person name="Hugenholtz P."/>
            <person name="Kyrpides N.C."/>
            <person name="Klenk H.P."/>
            <person name="Mavromatis K."/>
        </authorList>
    </citation>
    <scope>NUCLEOTIDE SEQUENCE [LARGE SCALE GENOMIC DNA]</scope>
    <source>
        <strain evidence="6">ATCC 700253 / DSM 10332 / NAL</strain>
    </source>
</reference>
<evidence type="ECO:0000259" key="4">
    <source>
        <dbReference type="PROSITE" id="PS50893"/>
    </source>
</evidence>
<accession>G8TSH5</accession>
<dbReference type="GO" id="GO:0005886">
    <property type="term" value="C:plasma membrane"/>
    <property type="evidence" value="ECO:0007669"/>
    <property type="project" value="TreeGrafter"/>
</dbReference>
<dbReference type="PANTHER" id="PTHR45772:SF8">
    <property type="entry name" value="HIGH-AFFINITY BRANCHED-CHAIN AMINO ACID TRANSPORT ATP-BINDING PROTEIN"/>
    <property type="match status" value="1"/>
</dbReference>
<feature type="domain" description="ABC transporter" evidence="4">
    <location>
        <begin position="2"/>
        <end position="249"/>
    </location>
</feature>
<protein>
    <submittedName>
        <fullName evidence="5">Amino acid/amide ABC transporter ATP-binding protein 1, HAAT family</fullName>
        <ecNumber evidence="5">3.6.3.17</ecNumber>
    </submittedName>
</protein>
<dbReference type="GO" id="GO:0005524">
    <property type="term" value="F:ATP binding"/>
    <property type="evidence" value="ECO:0007669"/>
    <property type="project" value="UniProtKB-KW"/>
</dbReference>
<dbReference type="PANTHER" id="PTHR45772">
    <property type="entry name" value="CONSERVED COMPONENT OF ABC TRANSPORTER FOR NATURAL AMINO ACIDS-RELATED"/>
    <property type="match status" value="1"/>
</dbReference>
<dbReference type="Proteomes" id="UP000005439">
    <property type="component" value="Chromosome"/>
</dbReference>